<comment type="caution">
    <text evidence="3">The sequence shown here is derived from an EMBL/GenBank/DDBJ whole genome shotgun (WGS) entry which is preliminary data.</text>
</comment>
<feature type="region of interest" description="Disordered" evidence="1">
    <location>
        <begin position="1"/>
        <end position="31"/>
    </location>
</feature>
<gene>
    <name evidence="3" type="ORF">HK097_010457</name>
</gene>
<evidence type="ECO:0000313" key="4">
    <source>
        <dbReference type="Proteomes" id="UP001212841"/>
    </source>
</evidence>
<dbReference type="Proteomes" id="UP001212841">
    <property type="component" value="Unassembled WGS sequence"/>
</dbReference>
<keyword evidence="2" id="KW-1133">Transmembrane helix</keyword>
<reference evidence="3" key="1">
    <citation type="submission" date="2020-05" db="EMBL/GenBank/DDBJ databases">
        <title>Phylogenomic resolution of chytrid fungi.</title>
        <authorList>
            <person name="Stajich J.E."/>
            <person name="Amses K."/>
            <person name="Simmons R."/>
            <person name="Seto K."/>
            <person name="Myers J."/>
            <person name="Bonds A."/>
            <person name="Quandt C.A."/>
            <person name="Barry K."/>
            <person name="Liu P."/>
            <person name="Grigoriev I."/>
            <person name="Longcore J.E."/>
            <person name="James T.Y."/>
        </authorList>
    </citation>
    <scope>NUCLEOTIDE SEQUENCE</scope>
    <source>
        <strain evidence="3">JEL0318</strain>
    </source>
</reference>
<dbReference type="AlphaFoldDB" id="A0AAD5X3U8"/>
<feature type="non-terminal residue" evidence="3">
    <location>
        <position position="125"/>
    </location>
</feature>
<accession>A0AAD5X3U8</accession>
<keyword evidence="2" id="KW-0472">Membrane</keyword>
<protein>
    <submittedName>
        <fullName evidence="3">Uncharacterized protein</fullName>
    </submittedName>
</protein>
<evidence type="ECO:0000256" key="1">
    <source>
        <dbReference type="SAM" id="MobiDB-lite"/>
    </source>
</evidence>
<evidence type="ECO:0000313" key="3">
    <source>
        <dbReference type="EMBL" id="KAJ3048529.1"/>
    </source>
</evidence>
<name>A0AAD5X3U8_9FUNG</name>
<dbReference type="EMBL" id="JADGJD010000777">
    <property type="protein sequence ID" value="KAJ3048529.1"/>
    <property type="molecule type" value="Genomic_DNA"/>
</dbReference>
<sequence>MSVFVPENYGLVSPGSNSTRNRELRQSGDNNDGFDPIRYIAAGIAIVFVFGFFSIWYTRRKMNQRLKDPTYLPSYVETINLRGRRAPVRVDVELAELPPPSYDAESTRALDEHVPIWMIEERGEN</sequence>
<proteinExistence type="predicted"/>
<feature type="transmembrane region" description="Helical" evidence="2">
    <location>
        <begin position="37"/>
        <end position="57"/>
    </location>
</feature>
<organism evidence="3 4">
    <name type="scientific">Rhizophlyctis rosea</name>
    <dbReference type="NCBI Taxonomy" id="64517"/>
    <lineage>
        <taxon>Eukaryota</taxon>
        <taxon>Fungi</taxon>
        <taxon>Fungi incertae sedis</taxon>
        <taxon>Chytridiomycota</taxon>
        <taxon>Chytridiomycota incertae sedis</taxon>
        <taxon>Chytridiomycetes</taxon>
        <taxon>Rhizophlyctidales</taxon>
        <taxon>Rhizophlyctidaceae</taxon>
        <taxon>Rhizophlyctis</taxon>
    </lineage>
</organism>
<evidence type="ECO:0000256" key="2">
    <source>
        <dbReference type="SAM" id="Phobius"/>
    </source>
</evidence>
<keyword evidence="2" id="KW-0812">Transmembrane</keyword>
<keyword evidence="4" id="KW-1185">Reference proteome</keyword>